<evidence type="ECO:0000256" key="5">
    <source>
        <dbReference type="ARBA" id="ARBA00022741"/>
    </source>
</evidence>
<name>A0A2V1HUW0_9MICO</name>
<feature type="domain" description="Signal transduction histidine kinase subgroup 3 dimerisation and phosphoacceptor" evidence="12">
    <location>
        <begin position="220"/>
        <end position="285"/>
    </location>
</feature>
<dbReference type="PANTHER" id="PTHR24421">
    <property type="entry name" value="NITRATE/NITRITE SENSOR PROTEIN NARX-RELATED"/>
    <property type="match status" value="1"/>
</dbReference>
<dbReference type="InterPro" id="IPR003594">
    <property type="entry name" value="HATPase_dom"/>
</dbReference>
<keyword evidence="15" id="KW-1185">Reference proteome</keyword>
<evidence type="ECO:0000313" key="15">
    <source>
        <dbReference type="Proteomes" id="UP000244893"/>
    </source>
</evidence>
<dbReference type="Gene3D" id="1.20.5.1930">
    <property type="match status" value="1"/>
</dbReference>
<feature type="transmembrane region" description="Helical" evidence="10">
    <location>
        <begin position="79"/>
        <end position="94"/>
    </location>
</feature>
<evidence type="ECO:0000256" key="6">
    <source>
        <dbReference type="ARBA" id="ARBA00022777"/>
    </source>
</evidence>
<dbReference type="GO" id="GO:0000155">
    <property type="term" value="F:phosphorelay sensor kinase activity"/>
    <property type="evidence" value="ECO:0007669"/>
    <property type="project" value="InterPro"/>
</dbReference>
<keyword evidence="10" id="KW-0472">Membrane</keyword>
<sequence length="426" mass="45751">MTATPPDALSDDWRRPTPDRRGYRADAILAVVILALALSAFFMYEAAGFYQDPAPLWLSLLCVGTQSLVLIWRRRWPEAVLLVSAVVFVATQLLKVPEVLFSNISLFIALYTVGAWARHRRRGTLIRAVVILGMFIWLFFALVDQSRQAQAAAVPGEDALSPFIAIGLITILNNLLYFGGAYYFGDRAWASARARVALEERTAELAAERERTASQAVAIERLRIARELHDVVAHHVSVMGVQAGAARRMLETQPDRAADSLTAIEASARAGVEELHRMLGTLRDDQTPVSPGDGPSTRGLDQLGDLVAEARDSGLSATLSTVGDPRPVSPTTGFTLYRVAQEAITNTLKHAGPTASVDVRVRYLDTAVELEVTDSGGKAAPGRAPGAGLGHIGMRERLAAVGGTLELGPRSRGGYLVRASVPAGAV</sequence>
<dbReference type="AlphaFoldDB" id="A0A2V1HUW0"/>
<dbReference type="Proteomes" id="UP000244893">
    <property type="component" value="Unassembled WGS sequence"/>
</dbReference>
<dbReference type="Pfam" id="PF02518">
    <property type="entry name" value="HATPase_c"/>
    <property type="match status" value="1"/>
</dbReference>
<keyword evidence="10" id="KW-0812">Transmembrane</keyword>
<evidence type="ECO:0000259" key="12">
    <source>
        <dbReference type="Pfam" id="PF07730"/>
    </source>
</evidence>
<evidence type="ECO:0000256" key="1">
    <source>
        <dbReference type="ARBA" id="ARBA00000085"/>
    </source>
</evidence>
<evidence type="ECO:0000313" key="14">
    <source>
        <dbReference type="EMBL" id="PVZ94809.1"/>
    </source>
</evidence>
<evidence type="ECO:0000256" key="4">
    <source>
        <dbReference type="ARBA" id="ARBA00022679"/>
    </source>
</evidence>
<dbReference type="EMBL" id="QEOP01000002">
    <property type="protein sequence ID" value="PVZ94809.1"/>
    <property type="molecule type" value="Genomic_DNA"/>
</dbReference>
<dbReference type="InterPro" id="IPR036890">
    <property type="entry name" value="HATPase_C_sf"/>
</dbReference>
<dbReference type="Pfam" id="PF07730">
    <property type="entry name" value="HisKA_3"/>
    <property type="match status" value="1"/>
</dbReference>
<comment type="caution">
    <text evidence="14">The sequence shown here is derived from an EMBL/GenBank/DDBJ whole genome shotgun (WGS) entry which is preliminary data.</text>
</comment>
<dbReference type="CDD" id="cd16917">
    <property type="entry name" value="HATPase_UhpB-NarQ-NarX-like"/>
    <property type="match status" value="1"/>
</dbReference>
<dbReference type="OrthoDB" id="227596at2"/>
<evidence type="ECO:0000256" key="9">
    <source>
        <dbReference type="SAM" id="MobiDB-lite"/>
    </source>
</evidence>
<keyword evidence="3" id="KW-0597">Phosphoprotein</keyword>
<dbReference type="GO" id="GO:0046983">
    <property type="term" value="F:protein dimerization activity"/>
    <property type="evidence" value="ECO:0007669"/>
    <property type="project" value="InterPro"/>
</dbReference>
<accession>A0A2V1HUW0</accession>
<evidence type="ECO:0000259" key="11">
    <source>
        <dbReference type="Pfam" id="PF02518"/>
    </source>
</evidence>
<proteinExistence type="predicted"/>
<dbReference type="RefSeq" id="WP_116757320.1">
    <property type="nucleotide sequence ID" value="NZ_JBHUEX010000001.1"/>
</dbReference>
<feature type="region of interest" description="Disordered" evidence="9">
    <location>
        <begin position="281"/>
        <end position="301"/>
    </location>
</feature>
<feature type="transmembrane region" description="Helical" evidence="10">
    <location>
        <begin position="100"/>
        <end position="117"/>
    </location>
</feature>
<feature type="transmembrane region" description="Helical" evidence="10">
    <location>
        <begin position="124"/>
        <end position="143"/>
    </location>
</feature>
<evidence type="ECO:0000256" key="8">
    <source>
        <dbReference type="ARBA" id="ARBA00023012"/>
    </source>
</evidence>
<reference evidence="14 15" key="1">
    <citation type="submission" date="2018-05" db="EMBL/GenBank/DDBJ databases">
        <title>Amnibacterium sp. M8JJ-5, whole genome shotgun sequence.</title>
        <authorList>
            <person name="Tuo L."/>
        </authorList>
    </citation>
    <scope>NUCLEOTIDE SEQUENCE [LARGE SCALE GENOMIC DNA]</scope>
    <source>
        <strain evidence="14 15">M8JJ-5</strain>
    </source>
</reference>
<feature type="transmembrane region" description="Helical" evidence="10">
    <location>
        <begin position="56"/>
        <end position="72"/>
    </location>
</feature>
<dbReference type="GO" id="GO:0016020">
    <property type="term" value="C:membrane"/>
    <property type="evidence" value="ECO:0007669"/>
    <property type="project" value="InterPro"/>
</dbReference>
<evidence type="ECO:0000256" key="10">
    <source>
        <dbReference type="SAM" id="Phobius"/>
    </source>
</evidence>
<keyword evidence="8" id="KW-0902">Two-component regulatory system</keyword>
<dbReference type="InterPro" id="IPR055558">
    <property type="entry name" value="DUF7134"/>
</dbReference>
<feature type="transmembrane region" description="Helical" evidence="10">
    <location>
        <begin position="163"/>
        <end position="185"/>
    </location>
</feature>
<dbReference type="InterPro" id="IPR050482">
    <property type="entry name" value="Sensor_HK_TwoCompSys"/>
</dbReference>
<dbReference type="Gene3D" id="3.30.565.10">
    <property type="entry name" value="Histidine kinase-like ATPase, C-terminal domain"/>
    <property type="match status" value="1"/>
</dbReference>
<keyword evidence="5" id="KW-0547">Nucleotide-binding</keyword>
<feature type="transmembrane region" description="Helical" evidence="10">
    <location>
        <begin position="23"/>
        <end position="44"/>
    </location>
</feature>
<gene>
    <name evidence="14" type="ORF">DDQ50_14145</name>
</gene>
<protein>
    <recommendedName>
        <fullName evidence="2">histidine kinase</fullName>
        <ecNumber evidence="2">2.7.13.3</ecNumber>
    </recommendedName>
</protein>
<feature type="domain" description="Histidine kinase/HSP90-like ATPase" evidence="11">
    <location>
        <begin position="335"/>
        <end position="423"/>
    </location>
</feature>
<evidence type="ECO:0000256" key="7">
    <source>
        <dbReference type="ARBA" id="ARBA00022840"/>
    </source>
</evidence>
<comment type="catalytic activity">
    <reaction evidence="1">
        <text>ATP + protein L-histidine = ADP + protein N-phospho-L-histidine.</text>
        <dbReference type="EC" id="2.7.13.3"/>
    </reaction>
</comment>
<organism evidence="14 15">
    <name type="scientific">Amnibacterium flavum</name>
    <dbReference type="NCBI Taxonomy" id="2173173"/>
    <lineage>
        <taxon>Bacteria</taxon>
        <taxon>Bacillati</taxon>
        <taxon>Actinomycetota</taxon>
        <taxon>Actinomycetes</taxon>
        <taxon>Micrococcales</taxon>
        <taxon>Microbacteriaceae</taxon>
        <taxon>Amnibacterium</taxon>
    </lineage>
</organism>
<dbReference type="SUPFAM" id="SSF55874">
    <property type="entry name" value="ATPase domain of HSP90 chaperone/DNA topoisomerase II/histidine kinase"/>
    <property type="match status" value="1"/>
</dbReference>
<evidence type="ECO:0000256" key="2">
    <source>
        <dbReference type="ARBA" id="ARBA00012438"/>
    </source>
</evidence>
<keyword evidence="10" id="KW-1133">Transmembrane helix</keyword>
<dbReference type="InterPro" id="IPR011712">
    <property type="entry name" value="Sig_transdc_His_kin_sub3_dim/P"/>
</dbReference>
<feature type="domain" description="DUF7134" evidence="13">
    <location>
        <begin position="20"/>
        <end position="136"/>
    </location>
</feature>
<keyword evidence="7" id="KW-0067">ATP-binding</keyword>
<keyword evidence="4" id="KW-0808">Transferase</keyword>
<dbReference type="GO" id="GO:0005524">
    <property type="term" value="F:ATP binding"/>
    <property type="evidence" value="ECO:0007669"/>
    <property type="project" value="UniProtKB-KW"/>
</dbReference>
<dbReference type="EC" id="2.7.13.3" evidence="2"/>
<keyword evidence="6 14" id="KW-0418">Kinase</keyword>
<evidence type="ECO:0000259" key="13">
    <source>
        <dbReference type="Pfam" id="PF23539"/>
    </source>
</evidence>
<evidence type="ECO:0000256" key="3">
    <source>
        <dbReference type="ARBA" id="ARBA00022553"/>
    </source>
</evidence>
<dbReference type="Pfam" id="PF23539">
    <property type="entry name" value="DUF7134"/>
    <property type="match status" value="1"/>
</dbReference>
<dbReference type="PANTHER" id="PTHR24421:SF10">
    <property type="entry name" value="NITRATE_NITRITE SENSOR PROTEIN NARQ"/>
    <property type="match status" value="1"/>
</dbReference>